<dbReference type="AlphaFoldDB" id="A0A812U7Q9"/>
<feature type="transmembrane region" description="Helical" evidence="1">
    <location>
        <begin position="744"/>
        <end position="767"/>
    </location>
</feature>
<keyword evidence="1" id="KW-1133">Transmembrane helix</keyword>
<feature type="transmembrane region" description="Helical" evidence="1">
    <location>
        <begin position="576"/>
        <end position="594"/>
    </location>
</feature>
<dbReference type="OrthoDB" id="420011at2759"/>
<keyword evidence="1" id="KW-0812">Transmembrane</keyword>
<evidence type="ECO:0000313" key="3">
    <source>
        <dbReference type="Proteomes" id="UP000604046"/>
    </source>
</evidence>
<accession>A0A812U7Q9</accession>
<reference evidence="2" key="1">
    <citation type="submission" date="2021-02" db="EMBL/GenBank/DDBJ databases">
        <authorList>
            <person name="Dougan E. K."/>
            <person name="Rhodes N."/>
            <person name="Thang M."/>
            <person name="Chan C."/>
        </authorList>
    </citation>
    <scope>NUCLEOTIDE SEQUENCE</scope>
</reference>
<feature type="transmembrane region" description="Helical" evidence="1">
    <location>
        <begin position="788"/>
        <end position="806"/>
    </location>
</feature>
<sequence>MRAVNTKLNTKNTKAVFVKPDHDTEWLHLELQDGAEAYCRFIPGKEPELQRHQPHGSFPREEGSVFDSGDWLKRKSATCKWIPVTSSKFQQQDGLEQFLQAMKDPHINKEPSCSQRDIAVSLLCAMDNKSEAGETLTWWQQIFSKDFLCKAGAAVVWKGGQWLVTTYLLPPQLQSVLRKSRSAKAVKGLAMQGLNHSGYRGDTFRALCIHVAPEYPENLPLIEEVVIAANVTAVGVQMTSISLPKENYLHAAIYFVIGKDSLKLEFGQDALTALVLKTASLQRLRNQRYSRMENLQNPLPLRRVFYLWTRLTIQKNDYDSELFNCNHCAEMFARCFLDDSSEVVQLLTDRKAESLKEHGHRRKIRTFMMTGVAGLFGSQTQQPHRGITEEPTEGNVLEFIMSNLNTSAGWKFAMTGNNGCVTSFLARLGESCYVEFSVSPEVFSEEKEANLVNATVKNHLSEALSKEFIYTATKPMEELMSCSPRQMLESEHSKEIGQFQLGFQPWRSESHTSAQAQCSETELKAWEKACADWWASKVIIDGFFEAVGGHESMKPKMPAWPEHPGIKGSARRNRNFSIAFVMLFFVAQMSRLLAIDDVAKLQHVDTGGKNAKDAALAMAEATQAVNATADKAVGTVQVVGLASAGCNVFQKLEGRQLPGDGLVSRRYQPRRNFRPFIFLPFVVCAAFESPHLNYELQVVSDGGNLPNSANSTDPCFLGARLTDFFTKEQYCPLFASQSYLGTTFSWYGLFLASVGFAWLMGMSIDAGPNSPSALVRFLDCTRAKYDEGHLLAYFVTITLCFVFALLSKRASFIADSDWVSCIRYGDWSGHEDLCMPGAILEQSWCSLLFWTVLSFATSVSDQGDITPHSMRGLCSWLPCWPARSSPSDEDEGESTESLLRTEVYSTDQLTAVAMRLKALVRRQMHVSREMSKNRQSSLAEALLFPITSAAWVFGGEDEDEAPEIGMSFYQ</sequence>
<dbReference type="EMBL" id="CAJNDS010002645">
    <property type="protein sequence ID" value="CAE7555246.1"/>
    <property type="molecule type" value="Genomic_DNA"/>
</dbReference>
<keyword evidence="1" id="KW-0472">Membrane</keyword>
<protein>
    <submittedName>
        <fullName evidence="2">Uncharacterized protein</fullName>
    </submittedName>
</protein>
<organism evidence="2 3">
    <name type="scientific">Symbiodinium natans</name>
    <dbReference type="NCBI Taxonomy" id="878477"/>
    <lineage>
        <taxon>Eukaryota</taxon>
        <taxon>Sar</taxon>
        <taxon>Alveolata</taxon>
        <taxon>Dinophyceae</taxon>
        <taxon>Suessiales</taxon>
        <taxon>Symbiodiniaceae</taxon>
        <taxon>Symbiodinium</taxon>
    </lineage>
</organism>
<keyword evidence="3" id="KW-1185">Reference proteome</keyword>
<comment type="caution">
    <text evidence="2">The sequence shown here is derived from an EMBL/GenBank/DDBJ whole genome shotgun (WGS) entry which is preliminary data.</text>
</comment>
<dbReference type="Proteomes" id="UP000604046">
    <property type="component" value="Unassembled WGS sequence"/>
</dbReference>
<proteinExistence type="predicted"/>
<gene>
    <name evidence="2" type="ORF">SNAT2548_LOCUS31193</name>
</gene>
<evidence type="ECO:0000313" key="2">
    <source>
        <dbReference type="EMBL" id="CAE7555246.1"/>
    </source>
</evidence>
<evidence type="ECO:0000256" key="1">
    <source>
        <dbReference type="SAM" id="Phobius"/>
    </source>
</evidence>
<name>A0A812U7Q9_9DINO</name>